<dbReference type="RefSeq" id="WP_169493684.1">
    <property type="nucleotide sequence ID" value="NZ_JABBGM010000005.1"/>
</dbReference>
<dbReference type="PROSITE" id="PS51318">
    <property type="entry name" value="TAT"/>
    <property type="match status" value="1"/>
</dbReference>
<dbReference type="Proteomes" id="UP000583556">
    <property type="component" value="Unassembled WGS sequence"/>
</dbReference>
<evidence type="ECO:0000259" key="1">
    <source>
        <dbReference type="SMART" id="SM01008"/>
    </source>
</evidence>
<dbReference type="EMBL" id="JABBGM010000005">
    <property type="protein sequence ID" value="NML94392.1"/>
    <property type="molecule type" value="Genomic_DNA"/>
</dbReference>
<dbReference type="PIRSF" id="PIRSF036389">
    <property type="entry name" value="IOR_B"/>
    <property type="match status" value="1"/>
</dbReference>
<reference evidence="2 3" key="1">
    <citation type="submission" date="2020-04" db="EMBL/GenBank/DDBJ databases">
        <title>Novosphingobium sp. TW-4 isolated from soil.</title>
        <authorList>
            <person name="Dahal R.H."/>
            <person name="Chaudhary D.K."/>
        </authorList>
    </citation>
    <scope>NUCLEOTIDE SEQUENCE [LARGE SCALE GENOMIC DNA]</scope>
    <source>
        <strain evidence="2 3">TW-4</strain>
    </source>
</reference>
<dbReference type="Pfam" id="PF02738">
    <property type="entry name" value="MoCoBD_1"/>
    <property type="match status" value="1"/>
</dbReference>
<feature type="domain" description="Aldehyde oxidase/xanthine dehydrogenase a/b hammerhead" evidence="1">
    <location>
        <begin position="245"/>
        <end position="323"/>
    </location>
</feature>
<dbReference type="PANTHER" id="PTHR47495:SF2">
    <property type="entry name" value="ALDEHYDE DEHYDROGENASE"/>
    <property type="match status" value="1"/>
</dbReference>
<evidence type="ECO:0000313" key="2">
    <source>
        <dbReference type="EMBL" id="NML94392.1"/>
    </source>
</evidence>
<dbReference type="SMART" id="SM01008">
    <property type="entry name" value="Ald_Xan_dh_C"/>
    <property type="match status" value="1"/>
</dbReference>
<dbReference type="GO" id="GO:0016491">
    <property type="term" value="F:oxidoreductase activity"/>
    <property type="evidence" value="ECO:0007669"/>
    <property type="project" value="InterPro"/>
</dbReference>
<dbReference type="InterPro" id="IPR036856">
    <property type="entry name" value="Ald_Oxase/Xan_DH_a/b_sf"/>
</dbReference>
<dbReference type="AlphaFoldDB" id="A0A7Y0BPU2"/>
<dbReference type="InterPro" id="IPR008274">
    <property type="entry name" value="AldOxase/xan_DH_MoCoBD1"/>
</dbReference>
<proteinExistence type="predicted"/>
<evidence type="ECO:0000313" key="3">
    <source>
        <dbReference type="Proteomes" id="UP000583556"/>
    </source>
</evidence>
<dbReference type="SUPFAM" id="SSF54665">
    <property type="entry name" value="CO dehydrogenase molybdoprotein N-domain-like"/>
    <property type="match status" value="1"/>
</dbReference>
<dbReference type="InterPro" id="IPR037165">
    <property type="entry name" value="AldOxase/xan_DH_Mopterin-bd_sf"/>
</dbReference>
<name>A0A7Y0BPU2_9SPHN</name>
<dbReference type="Gene3D" id="3.90.1170.50">
    <property type="entry name" value="Aldehyde oxidase/xanthine dehydrogenase, a/b hammerhead"/>
    <property type="match status" value="1"/>
</dbReference>
<protein>
    <submittedName>
        <fullName evidence="2">Molybdopterin-dependent oxidoreductase</fullName>
    </submittedName>
</protein>
<comment type="caution">
    <text evidence="2">The sequence shown here is derived from an EMBL/GenBank/DDBJ whole genome shotgun (WGS) entry which is preliminary data.</text>
</comment>
<dbReference type="InterPro" id="IPR052516">
    <property type="entry name" value="N-heterocyclic_Hydroxylase"/>
</dbReference>
<dbReference type="Gene3D" id="3.30.365.10">
    <property type="entry name" value="Aldehyde oxidase/xanthine dehydrogenase, molybdopterin binding domain"/>
    <property type="match status" value="3"/>
</dbReference>
<organism evidence="2 3">
    <name type="scientific">Novosphingobium olei</name>
    <dbReference type="NCBI Taxonomy" id="2728851"/>
    <lineage>
        <taxon>Bacteria</taxon>
        <taxon>Pseudomonadati</taxon>
        <taxon>Pseudomonadota</taxon>
        <taxon>Alphaproteobacteria</taxon>
        <taxon>Sphingomonadales</taxon>
        <taxon>Sphingomonadaceae</taxon>
        <taxon>Novosphingobium</taxon>
    </lineage>
</organism>
<dbReference type="Pfam" id="PF20256">
    <property type="entry name" value="MoCoBD_2"/>
    <property type="match status" value="1"/>
</dbReference>
<dbReference type="InterPro" id="IPR006311">
    <property type="entry name" value="TAT_signal"/>
</dbReference>
<gene>
    <name evidence="2" type="ORF">HHL27_12025</name>
</gene>
<sequence>MRLTRRGLLIGAGAGGGLLLAFRLVPRHYASPLVARDGADAGERVFDSFIRLARNGDVSVAVPFCEMGQGIATLAAQIVAVEMGADWKRVGVEPAPVSPVYGDAVLAARWARLWLPLAPSLADRPGDVLARLHAEREPLQITAEGTALAAFEAPLRDAAAAVRAVLAQAAAAQWGVGWETLDARGHAVTDGKRQIAFEKLIPAAAGFDPPDPPVLRPEPPREKPGAFPEGARPAFPRLDLPPKVDGSFVFAGDVRLPGMVHAAIAMGPQGDSVLASYDRKAAADIKGLVGVVRAKRWLAAAGTTWHAADKALKAMDPRFKAAGRIADSSALETRIDTALHKGTPRRILAEGDPDALLARPSLDVRYDVEPGTHAPLETATCTARLEEGRLELWLATQAPELARRAAARAAGVALRDVVLYPLHAGGSFDARLDVRIASQAAAIAKAIGRPVQLMWSRWQESLGSYPRTPVSAQLSAAMSPDKQRLLGWRARLALPATAIEWGTRLLGETSMPRAKAAAQGKPDPMACEGALPLYGIPEKAVDHIPVDLPLPTGRLRGGAHGYTAFIVESFVDECAHFAGAEPLSFRVGMLSGQPRLVACLQGVARMAMWGGGADASGQGIACWKLDLEASEGPRSGFIAVVATARQDNGAIRVDQLSAYADIGRIVNVDIARQQIEGGLLFGLAHAIGGSTAYASGLPLAARLSQLGLPLLADCPKVDVAFADSTEQPFDPGELGMVATAPAIANALFSATGARLRRLPLLSEGF</sequence>
<dbReference type="InterPro" id="IPR046867">
    <property type="entry name" value="AldOxase/xan_DH_MoCoBD2"/>
</dbReference>
<keyword evidence="3" id="KW-1185">Reference proteome</keyword>
<dbReference type="PANTHER" id="PTHR47495">
    <property type="entry name" value="ALDEHYDE DEHYDROGENASE"/>
    <property type="match status" value="1"/>
</dbReference>
<dbReference type="InterPro" id="IPR012368">
    <property type="entry name" value="OxRdtase_Mopterin-bd_su_IorB"/>
</dbReference>
<dbReference type="InterPro" id="IPR000674">
    <property type="entry name" value="Ald_Oxase/Xan_DH_a/b"/>
</dbReference>
<dbReference type="SUPFAM" id="SSF56003">
    <property type="entry name" value="Molybdenum cofactor-binding domain"/>
    <property type="match status" value="2"/>
</dbReference>
<accession>A0A7Y0BPU2</accession>